<accession>A0AAD7ZX49</accession>
<feature type="compositionally biased region" description="Low complexity" evidence="1">
    <location>
        <begin position="344"/>
        <end position="366"/>
    </location>
</feature>
<evidence type="ECO:0000256" key="1">
    <source>
        <dbReference type="SAM" id="MobiDB-lite"/>
    </source>
</evidence>
<feature type="compositionally biased region" description="Low complexity" evidence="1">
    <location>
        <begin position="31"/>
        <end position="72"/>
    </location>
</feature>
<gene>
    <name evidence="2" type="ORF">L9F63_018126</name>
</gene>
<comment type="caution">
    <text evidence="2">The sequence shown here is derived from an EMBL/GenBank/DDBJ whole genome shotgun (WGS) entry which is preliminary data.</text>
</comment>
<feature type="compositionally biased region" description="Polar residues" evidence="1">
    <location>
        <begin position="97"/>
        <end position="122"/>
    </location>
</feature>
<feature type="compositionally biased region" description="Basic and acidic residues" evidence="1">
    <location>
        <begin position="280"/>
        <end position="289"/>
    </location>
</feature>
<evidence type="ECO:0000313" key="3">
    <source>
        <dbReference type="Proteomes" id="UP001233999"/>
    </source>
</evidence>
<dbReference type="Proteomes" id="UP001233999">
    <property type="component" value="Unassembled WGS sequence"/>
</dbReference>
<feature type="compositionally biased region" description="Basic and acidic residues" evidence="1">
    <location>
        <begin position="82"/>
        <end position="95"/>
    </location>
</feature>
<dbReference type="AlphaFoldDB" id="A0AAD7ZX49"/>
<sequence>MPELESAEATTKYRLSTPMPFTETTINARNTKSTTISSFSTSTPAAPVNSTASSSVSSPLSKRSKTTTESSSFEQDSTEIMKMVEIRGKDGRRSDLPTPTTSSQKLENNSRSTVAESILSKSQKNRTKQNEALVNTNNLASTKLSRSTVSPKVKVSSNSLKTSRLTASSEVSLSVEDVTSEQLQALEDLQNMIFPENMTISEDGSMFGNLNQSSTLSIINTMKEAVTNSTVRRLVLLLVNNLKENTPEDTRRQLIEALLKMPIDRSKSATKDESFMVMFGEKEKSDKLPRPSGKGSPIISGEQKKSSSKNSNSQTKIAQNKKLDIDGKTTTSTQSPFRTRARKTTQTTTLPPDTTTTSTTILTVTPVRSKSRRPSKLKTSTVSPHTTVSTIGRSSSLETEIEDLATEADTLPQADTRAVELLKSLYSLASRWG</sequence>
<feature type="region of interest" description="Disordered" evidence="1">
    <location>
        <begin position="280"/>
        <end position="389"/>
    </location>
</feature>
<reference evidence="2" key="2">
    <citation type="submission" date="2023-05" db="EMBL/GenBank/DDBJ databases">
        <authorList>
            <person name="Fouks B."/>
        </authorList>
    </citation>
    <scope>NUCLEOTIDE SEQUENCE</scope>
    <source>
        <strain evidence="2">Stay&amp;Tobe</strain>
        <tissue evidence="2">Testes</tissue>
    </source>
</reference>
<keyword evidence="3" id="KW-1185">Reference proteome</keyword>
<organism evidence="2 3">
    <name type="scientific">Diploptera punctata</name>
    <name type="common">Pacific beetle cockroach</name>
    <dbReference type="NCBI Taxonomy" id="6984"/>
    <lineage>
        <taxon>Eukaryota</taxon>
        <taxon>Metazoa</taxon>
        <taxon>Ecdysozoa</taxon>
        <taxon>Arthropoda</taxon>
        <taxon>Hexapoda</taxon>
        <taxon>Insecta</taxon>
        <taxon>Pterygota</taxon>
        <taxon>Neoptera</taxon>
        <taxon>Polyneoptera</taxon>
        <taxon>Dictyoptera</taxon>
        <taxon>Blattodea</taxon>
        <taxon>Blaberoidea</taxon>
        <taxon>Blaberidae</taxon>
        <taxon>Diplopterinae</taxon>
        <taxon>Diploptera</taxon>
    </lineage>
</organism>
<dbReference type="EMBL" id="JASPKZ010005676">
    <property type="protein sequence ID" value="KAJ9588514.1"/>
    <property type="molecule type" value="Genomic_DNA"/>
</dbReference>
<feature type="compositionally biased region" description="Low complexity" evidence="1">
    <location>
        <begin position="379"/>
        <end position="389"/>
    </location>
</feature>
<proteinExistence type="predicted"/>
<reference evidence="2" key="1">
    <citation type="journal article" date="2023" name="IScience">
        <title>Live-bearing cockroach genome reveals convergent evolutionary mechanisms linked to viviparity in insects and beyond.</title>
        <authorList>
            <person name="Fouks B."/>
            <person name="Harrison M.C."/>
            <person name="Mikhailova A.A."/>
            <person name="Marchal E."/>
            <person name="English S."/>
            <person name="Carruthers M."/>
            <person name="Jennings E.C."/>
            <person name="Chiamaka E.L."/>
            <person name="Frigard R.A."/>
            <person name="Pippel M."/>
            <person name="Attardo G.M."/>
            <person name="Benoit J.B."/>
            <person name="Bornberg-Bauer E."/>
            <person name="Tobe S.S."/>
        </authorList>
    </citation>
    <scope>NUCLEOTIDE SEQUENCE</scope>
    <source>
        <strain evidence="2">Stay&amp;Tobe</strain>
    </source>
</reference>
<feature type="compositionally biased region" description="Polar residues" evidence="1">
    <location>
        <begin position="328"/>
        <end position="337"/>
    </location>
</feature>
<name>A0AAD7ZX49_DIPPU</name>
<protein>
    <submittedName>
        <fullName evidence="2">Uncharacterized protein</fullName>
    </submittedName>
</protein>
<evidence type="ECO:0000313" key="2">
    <source>
        <dbReference type="EMBL" id="KAJ9588514.1"/>
    </source>
</evidence>
<feature type="region of interest" description="Disordered" evidence="1">
    <location>
        <begin position="1"/>
        <end position="130"/>
    </location>
</feature>